<comment type="caution">
    <text evidence="4">The sequence shown here is derived from an EMBL/GenBank/DDBJ whole genome shotgun (WGS) entry which is preliminary data.</text>
</comment>
<accession>A0A328E1Z2</accession>
<organism evidence="4 5">
    <name type="scientific">Cuscuta australis</name>
    <dbReference type="NCBI Taxonomy" id="267555"/>
    <lineage>
        <taxon>Eukaryota</taxon>
        <taxon>Viridiplantae</taxon>
        <taxon>Streptophyta</taxon>
        <taxon>Embryophyta</taxon>
        <taxon>Tracheophyta</taxon>
        <taxon>Spermatophyta</taxon>
        <taxon>Magnoliopsida</taxon>
        <taxon>eudicotyledons</taxon>
        <taxon>Gunneridae</taxon>
        <taxon>Pentapetalae</taxon>
        <taxon>asterids</taxon>
        <taxon>lamiids</taxon>
        <taxon>Solanales</taxon>
        <taxon>Convolvulaceae</taxon>
        <taxon>Cuscuteae</taxon>
        <taxon>Cuscuta</taxon>
        <taxon>Cuscuta subgen. Grammica</taxon>
        <taxon>Cuscuta sect. Cleistogrammica</taxon>
    </lineage>
</organism>
<evidence type="ECO:0000256" key="2">
    <source>
        <dbReference type="ARBA" id="ARBA00012176"/>
    </source>
</evidence>
<dbReference type="GO" id="GO:0016020">
    <property type="term" value="C:membrane"/>
    <property type="evidence" value="ECO:0007669"/>
    <property type="project" value="GOC"/>
</dbReference>
<dbReference type="EC" id="3.5.1.89" evidence="2"/>
<dbReference type="SUPFAM" id="SSF102588">
    <property type="entry name" value="LmbE-like"/>
    <property type="match status" value="1"/>
</dbReference>
<proteinExistence type="inferred from homology"/>
<dbReference type="Proteomes" id="UP000249390">
    <property type="component" value="Unassembled WGS sequence"/>
</dbReference>
<dbReference type="GO" id="GO:0006506">
    <property type="term" value="P:GPI anchor biosynthetic process"/>
    <property type="evidence" value="ECO:0007669"/>
    <property type="project" value="UniProtKB-UniPathway"/>
</dbReference>
<dbReference type="Gene3D" id="3.40.50.10320">
    <property type="entry name" value="LmbE-like"/>
    <property type="match status" value="1"/>
</dbReference>
<dbReference type="UniPathway" id="UPA00196"/>
<evidence type="ECO:0000256" key="3">
    <source>
        <dbReference type="SAM" id="SignalP"/>
    </source>
</evidence>
<dbReference type="GO" id="GO:0000225">
    <property type="term" value="F:N-acetylglucosaminylphosphatidylinositol deacetylase activity"/>
    <property type="evidence" value="ECO:0007669"/>
    <property type="project" value="UniProtKB-EC"/>
</dbReference>
<feature type="signal peptide" evidence="3">
    <location>
        <begin position="1"/>
        <end position="19"/>
    </location>
</feature>
<dbReference type="Pfam" id="PF02585">
    <property type="entry name" value="PIG-L"/>
    <property type="match status" value="1"/>
</dbReference>
<name>A0A328E1Z2_9ASTE</name>
<comment type="similarity">
    <text evidence="1">Belongs to the PIGL family.</text>
</comment>
<dbReference type="PANTHER" id="PTHR12993:SF11">
    <property type="entry name" value="N-ACETYLGLUCOSAMINYL-PHOSPHATIDYLINOSITOL DE-N-ACETYLASE"/>
    <property type="match status" value="1"/>
</dbReference>
<feature type="chain" id="PRO_5016285868" description="N-acetylglucosaminylphosphatidylinositol deacetylase" evidence="3">
    <location>
        <begin position="20"/>
        <end position="260"/>
    </location>
</feature>
<keyword evidence="5" id="KW-1185">Reference proteome</keyword>
<gene>
    <name evidence="4" type="ORF">DM860_016940</name>
</gene>
<reference evidence="4 5" key="1">
    <citation type="submission" date="2018-06" db="EMBL/GenBank/DDBJ databases">
        <title>The Genome of Cuscuta australis (Dodder) Provides Insight into the Evolution of Plant Parasitism.</title>
        <authorList>
            <person name="Liu H."/>
        </authorList>
    </citation>
    <scope>NUCLEOTIDE SEQUENCE [LARGE SCALE GENOMIC DNA]</scope>
    <source>
        <strain evidence="5">cv. Yunnan</strain>
        <tissue evidence="4">Vines</tissue>
    </source>
</reference>
<evidence type="ECO:0000313" key="4">
    <source>
        <dbReference type="EMBL" id="RAL50473.1"/>
    </source>
</evidence>
<dbReference type="GO" id="GO:0005783">
    <property type="term" value="C:endoplasmic reticulum"/>
    <property type="evidence" value="ECO:0007669"/>
    <property type="project" value="TreeGrafter"/>
</dbReference>
<dbReference type="PANTHER" id="PTHR12993">
    <property type="entry name" value="N-ACETYLGLUCOSAMINYL-PHOSPHATIDYLINOSITOL DE-N-ACETYLASE-RELATED"/>
    <property type="match status" value="1"/>
</dbReference>
<keyword evidence="3" id="KW-0732">Signal</keyword>
<evidence type="ECO:0000256" key="1">
    <source>
        <dbReference type="ARBA" id="ARBA00006066"/>
    </source>
</evidence>
<dbReference type="InterPro" id="IPR024078">
    <property type="entry name" value="LmbE-like_dom_sf"/>
</dbReference>
<evidence type="ECO:0000313" key="5">
    <source>
        <dbReference type="Proteomes" id="UP000249390"/>
    </source>
</evidence>
<protein>
    <recommendedName>
        <fullName evidence="2">N-acetylglucosaminylphosphatidylinositol deacetylase</fullName>
        <ecNumber evidence="2">3.5.1.89</ecNumber>
    </recommendedName>
</protein>
<sequence>MEWRLIAVSLAVIWAASLCNLLLESGHGSKARFLDDGGRVSKKRNVLLVIAHPDDESMFFTPTINHLTSKGHNLHILCISTGNADGMGDARKQELYLAAATLKVSPHQVKVLDHPDLQDGFGKVWNSDLLAKIMKEEADNNSIDVVISFDNYGVSGHCNHCDVHRGVRKLLQDASYKNLEAWELVSSNIFRKYIGPIDVWLSLLYVKLHPNGKVHFLINGHPRRSFAAMAQHLSQWVWFRKLFVSFSSYTYVNSLKKIDV</sequence>
<dbReference type="AlphaFoldDB" id="A0A328E1Z2"/>
<dbReference type="InterPro" id="IPR003737">
    <property type="entry name" value="GlcNAc_PI_deacetylase-related"/>
</dbReference>
<dbReference type="EMBL" id="NQVE01000060">
    <property type="protein sequence ID" value="RAL50473.1"/>
    <property type="molecule type" value="Genomic_DNA"/>
</dbReference>